<evidence type="ECO:0000256" key="1">
    <source>
        <dbReference type="SAM" id="MobiDB-lite"/>
    </source>
</evidence>
<dbReference type="Pfam" id="PF02141">
    <property type="entry name" value="DENN"/>
    <property type="match status" value="1"/>
</dbReference>
<feature type="compositionally biased region" description="Low complexity" evidence="1">
    <location>
        <begin position="494"/>
        <end position="511"/>
    </location>
</feature>
<dbReference type="Proteomes" id="UP001146793">
    <property type="component" value="Unassembled WGS sequence"/>
</dbReference>
<dbReference type="InterPro" id="IPR037516">
    <property type="entry name" value="Tripartite_DENN"/>
</dbReference>
<dbReference type="SMART" id="SM00799">
    <property type="entry name" value="DENN"/>
    <property type="match status" value="1"/>
</dbReference>
<reference evidence="3" key="1">
    <citation type="submission" date="2022-08" db="EMBL/GenBank/DDBJ databases">
        <title>Novel sulphate-reducing endosymbionts in the free-living metamonad Anaeramoeba.</title>
        <authorList>
            <person name="Jerlstrom-Hultqvist J."/>
            <person name="Cepicka I."/>
            <person name="Gallot-Lavallee L."/>
            <person name="Salas-Leiva D."/>
            <person name="Curtis B.A."/>
            <person name="Zahonova K."/>
            <person name="Pipaliya S."/>
            <person name="Dacks J."/>
            <person name="Roger A.J."/>
        </authorList>
    </citation>
    <scope>NUCLEOTIDE SEQUENCE</scope>
    <source>
        <strain evidence="3">Busselton2</strain>
    </source>
</reference>
<feature type="region of interest" description="Disordered" evidence="1">
    <location>
        <begin position="444"/>
        <end position="465"/>
    </location>
</feature>
<feature type="region of interest" description="Disordered" evidence="1">
    <location>
        <begin position="494"/>
        <end position="520"/>
    </location>
</feature>
<feature type="compositionally biased region" description="Low complexity" evidence="1">
    <location>
        <begin position="808"/>
        <end position="826"/>
    </location>
</feature>
<feature type="region of interest" description="Disordered" evidence="1">
    <location>
        <begin position="724"/>
        <end position="826"/>
    </location>
</feature>
<dbReference type="PROSITE" id="PS50211">
    <property type="entry name" value="DENN"/>
    <property type="match status" value="1"/>
</dbReference>
<feature type="region of interest" description="Disordered" evidence="1">
    <location>
        <begin position="676"/>
        <end position="695"/>
    </location>
</feature>
<proteinExistence type="predicted"/>
<sequence>MNSLKSVNSSALVDKFAIIGQKETSLIVEYNYEYQSNDNSLTEIKTPNLIGYAYPQFFVSTKKGKKIVNPELLSPHFRIVYENPRGRLCYFYCRRINRGTKIFTIAILTKWDFPSLFKDLLDKLAQTIQEKSTRLLSKFMDKVNSQEIPNEGQNLEIELDVSVPQSKEERVVNLRFERLEGCDGIFGDVNLILLFKLLKSNNIMQIFASLLFEQKVILVSGSTSRLCVSNAFLSILYPFTWSHTFIPFLPRKNLKVCERKRPFFIGIHASNLTKLESYNIKGGYLLVNLDTDHLEYKHRLEKKVDLLPTPAISNLAEILIKLPTLKKIKQIKKSSLESSIFLDQMSHTFVEFFRTVFGNYWKFLKEDSDNQTNQNIHLNEWINSFKGTSQAEFIEHFKETKMYRAFFRKRISNLIEKKFPSGMFERVCQKEKCVFQLTEYDEKSKKNKKKNTKKNKITKKLLGSHSPFSGKNFNVIGNIKNKNKNKNKNSTLEKNINISNNNNNNFDQNNKINKKQQKKNEQQNMNDFNNILNFNSLKNNHNLNNSNGNDLHFNQYHQKNKKNEKGKLKYLKKKSEKLKRFTIYGGNKNTFIGNISSPLENPFLSDKTNKHHSNPNIGETQNYSLNNNSWTVISKKELGKIGNDDRNFNFRPIIDLSKSENFDFDIDFSILHSLVSPNNNNNNNTNNNNNKKSITTKNNNKLFINYNSQGSLFCSSEKELRMNNDNDVNVDENTLKKKSSVKEKEDSTPKGNVEPQENKYTFININENNNGNINENFGNNNKKKRQREKQIKNVNNKNENKEITQMINNNNNNNNNNTSKQNNTGYNNNLNDFEIFFQNNQTKNEVLNPNKNNNLNQFNFNFNNNDLNNNNNNNNTAFQNNNQLEKENNMGIDLNIFNLNPEPNIKHNNNGQTKSKKTSKTESQINVKLLMNTISNSKKNNSKQNQESLISFGSPQSQTENKKSSALDEFDLIDFTSLRNTNSSSKKIPKISTVNEFDPFNNMNQTQTQNQRQTQNQNQNNKVQNNQKNEKKEIDLFSLEF</sequence>
<evidence type="ECO:0000313" key="3">
    <source>
        <dbReference type="EMBL" id="KAJ3448831.1"/>
    </source>
</evidence>
<dbReference type="Gene3D" id="3.30.450.200">
    <property type="match status" value="1"/>
</dbReference>
<dbReference type="PANTHER" id="PTHR15288">
    <property type="entry name" value="DENN DOMAIN-CONTAINING PROTEIN 2"/>
    <property type="match status" value="1"/>
</dbReference>
<evidence type="ECO:0000313" key="4">
    <source>
        <dbReference type="Proteomes" id="UP001146793"/>
    </source>
</evidence>
<dbReference type="InterPro" id="IPR051942">
    <property type="entry name" value="DENN_domain_containing_2"/>
</dbReference>
<feature type="region of interest" description="Disordered" evidence="1">
    <location>
        <begin position="901"/>
        <end position="922"/>
    </location>
</feature>
<evidence type="ECO:0000259" key="2">
    <source>
        <dbReference type="PROSITE" id="PS50211"/>
    </source>
</evidence>
<gene>
    <name evidence="3" type="ORF">M0812_01316</name>
</gene>
<feature type="compositionally biased region" description="Polar residues" evidence="1">
    <location>
        <begin position="944"/>
        <end position="959"/>
    </location>
</feature>
<accession>A0AAV8A3F9</accession>
<feature type="region of interest" description="Disordered" evidence="1">
    <location>
        <begin position="996"/>
        <end position="1041"/>
    </location>
</feature>
<feature type="domain" description="UDENN" evidence="2">
    <location>
        <begin position="9"/>
        <end position="420"/>
    </location>
</feature>
<organism evidence="3 4">
    <name type="scientific">Anaeramoeba flamelloides</name>
    <dbReference type="NCBI Taxonomy" id="1746091"/>
    <lineage>
        <taxon>Eukaryota</taxon>
        <taxon>Metamonada</taxon>
        <taxon>Anaeramoebidae</taxon>
        <taxon>Anaeramoeba</taxon>
    </lineage>
</organism>
<dbReference type="Gene3D" id="3.40.50.11500">
    <property type="match status" value="1"/>
</dbReference>
<dbReference type="InterPro" id="IPR043153">
    <property type="entry name" value="DENN_C"/>
</dbReference>
<feature type="compositionally biased region" description="Basic residues" evidence="1">
    <location>
        <begin position="445"/>
        <end position="459"/>
    </location>
</feature>
<feature type="region of interest" description="Disordered" evidence="1">
    <location>
        <begin position="937"/>
        <end position="965"/>
    </location>
</feature>
<dbReference type="InterPro" id="IPR001194">
    <property type="entry name" value="cDENN_dom"/>
</dbReference>
<dbReference type="AlphaFoldDB" id="A0AAV8A3F9"/>
<dbReference type="PANTHER" id="PTHR15288:SF0">
    <property type="entry name" value="UDENN DOMAIN-CONTAINING PROTEIN"/>
    <property type="match status" value="1"/>
</dbReference>
<name>A0AAV8A3F9_9EUKA</name>
<feature type="compositionally biased region" description="Low complexity" evidence="1">
    <location>
        <begin position="762"/>
        <end position="780"/>
    </location>
</feature>
<comment type="caution">
    <text evidence="3">The sequence shown here is derived from an EMBL/GenBank/DDBJ whole genome shotgun (WGS) entry which is preliminary data.</text>
</comment>
<feature type="compositionally biased region" description="Low complexity" evidence="1">
    <location>
        <begin position="1001"/>
        <end position="1027"/>
    </location>
</feature>
<protein>
    <submittedName>
        <fullName evidence="3">Suppression of tumorigenicity 5 st5</fullName>
    </submittedName>
</protein>
<dbReference type="EMBL" id="JANTQA010000015">
    <property type="protein sequence ID" value="KAJ3448831.1"/>
    <property type="molecule type" value="Genomic_DNA"/>
</dbReference>
<feature type="compositionally biased region" description="Low complexity" evidence="1">
    <location>
        <begin position="678"/>
        <end position="695"/>
    </location>
</feature>